<evidence type="ECO:0000313" key="2">
    <source>
        <dbReference type="Proteomes" id="UP001301728"/>
    </source>
</evidence>
<name>A0ABU5TWJ3_9CYAN</name>
<reference evidence="1 2" key="1">
    <citation type="submission" date="2023-12" db="EMBL/GenBank/DDBJ databases">
        <title>Baltic Sea Cyanobacteria.</title>
        <authorList>
            <person name="Delbaje E."/>
            <person name="Fewer D.P."/>
            <person name="Shishido T.K."/>
        </authorList>
    </citation>
    <scope>NUCLEOTIDE SEQUENCE [LARGE SCALE GENOMIC DNA]</scope>
    <source>
        <strain evidence="1 2">CCNP 1315</strain>
    </source>
</reference>
<comment type="caution">
    <text evidence="1">The sequence shown here is derived from an EMBL/GenBank/DDBJ whole genome shotgun (WGS) entry which is preliminary data.</text>
</comment>
<dbReference type="Pfam" id="PF06949">
    <property type="entry name" value="DUF1292"/>
    <property type="match status" value="1"/>
</dbReference>
<dbReference type="InterPro" id="IPR009711">
    <property type="entry name" value="UPF0473"/>
</dbReference>
<proteinExistence type="predicted"/>
<gene>
    <name evidence="1" type="ORF">VB854_09020</name>
</gene>
<dbReference type="InterPro" id="IPR022203">
    <property type="entry name" value="DUF3727"/>
</dbReference>
<dbReference type="EMBL" id="JAYGHT010000021">
    <property type="protein sequence ID" value="MEA5519090.1"/>
    <property type="molecule type" value="Genomic_DNA"/>
</dbReference>
<protein>
    <submittedName>
        <fullName evidence="1">DUF3727 domain-containing protein</fullName>
    </submittedName>
</protein>
<organism evidence="1 2">
    <name type="scientific">Limnoraphis robusta CCNP1315</name>
    <dbReference type="NCBI Taxonomy" id="3110306"/>
    <lineage>
        <taxon>Bacteria</taxon>
        <taxon>Bacillati</taxon>
        <taxon>Cyanobacteriota</taxon>
        <taxon>Cyanophyceae</taxon>
        <taxon>Oscillatoriophycideae</taxon>
        <taxon>Oscillatoriales</taxon>
        <taxon>Sirenicapillariaceae</taxon>
        <taxon>Limnoraphis</taxon>
    </lineage>
</organism>
<sequence length="193" mass="21838">MFSSQSPQENGRSGEDVVTLTDDQGRTLDCIIQSTVQLEGQEYVLLVPVDAPVEILSWLSDDESDEGATPIESEAELDKIFPIAQVVLQEQNLTLKRTAVTLTVAGELPEVDEEEDLEDDADESEDVDYEEMMWLTSFYCEEQEYGIYTPVEPFFILARQNDQGQPQLLSAEELREIEPLLPLIEDQLFDDLD</sequence>
<dbReference type="PANTHER" id="PTHR36061">
    <property type="match status" value="1"/>
</dbReference>
<dbReference type="Proteomes" id="UP001301728">
    <property type="component" value="Unassembled WGS sequence"/>
</dbReference>
<keyword evidence="2" id="KW-1185">Reference proteome</keyword>
<evidence type="ECO:0000313" key="1">
    <source>
        <dbReference type="EMBL" id="MEA5519090.1"/>
    </source>
</evidence>
<dbReference type="Pfam" id="PF12527">
    <property type="entry name" value="DUF3727"/>
    <property type="match status" value="1"/>
</dbReference>
<dbReference type="PANTHER" id="PTHR36061:SF3">
    <property type="entry name" value="OS04G0692200 PROTEIN"/>
    <property type="match status" value="1"/>
</dbReference>
<accession>A0ABU5TWJ3</accession>